<dbReference type="InterPro" id="IPR038175">
    <property type="entry name" value="CBM21_dom_sf"/>
</dbReference>
<evidence type="ECO:0000259" key="2">
    <source>
        <dbReference type="PROSITE" id="PS51159"/>
    </source>
</evidence>
<sequence>MESFEEPGLISRENLLEVPTLSDSLSEDEDVKATLQPRFSPSPRRRNSDSSEEMELEPPSTVARKVSFADAFGLDLVSVKEFETWEVPNTTPNDDFEDEVVPVEEFYLAPLFTLPATDEELLQKVRAQKVWLESIEFLPGMTCMKGTIRVLNVSFEKFVYVRMSLNNWLTYYDVLGEYVPNSCDGETDQFSFKLSLVPPYQRDGVKVEFCIRYETSVGIFWANNDNQNYILICHKKEIATSLERKESQEEITDKQLKGCLKAVPSSKEEILAAADEDIWSEFKTSDSDVPKILYSYVDDNEMERNKEKTKSKKDEHPEDDNENEKELELLLGQHYASTAGCSRDERSLDTTEPVRFQNEPREFGDKVDSGLLRQPLPISSSSEYTLQNKELHSKQMYSTEEDYSQSPSEKLTVTESPNTVLKCFTTSETLLSPEYQSKTKQNEASHTEDVFLTEHETCPADVPKEESDSPPGNKTTEEWFLSADDYVQHNTVWETRPKGVFLKPSEGIQLRGDVSEELNDNAKSCKEQQIKEISSQMSSFSLESAVTNETQSEKVENKKEECLSGELNANNVADDNVSIPCLRSSHAEDEIVEGKYKTEFNVDKGKEIKLSILEQSPEEEQIYSTTVFGKHCTQDSSEITRAGKLLQGEVVKLSVLSEAKNENINESIELLHQNDRGSAGESNKEQESTGELSQIPKRTQSSYRDDSQNTRRFCRNCPDFGITADEHICTHFASISLDDVNDTSRNLGNEKYSPRNDPTNILEAEPCPSKPDRVTLGEQSSQARWGKQSCSGLESRQAEGERKQIKECR</sequence>
<dbReference type="GO" id="GO:0000164">
    <property type="term" value="C:protein phosphatase type 1 complex"/>
    <property type="evidence" value="ECO:0007669"/>
    <property type="project" value="TreeGrafter"/>
</dbReference>
<reference evidence="3" key="1">
    <citation type="journal article" date="2023" name="DNA Res.">
        <title>Chromosome-level genome assembly of Phrynocephalus forsythii using third-generation DNA sequencing and Hi-C analysis.</title>
        <authorList>
            <person name="Qi Y."/>
            <person name="Zhao W."/>
            <person name="Zhao Y."/>
            <person name="Niu C."/>
            <person name="Cao S."/>
            <person name="Zhang Y."/>
        </authorList>
    </citation>
    <scope>NUCLEOTIDE SEQUENCE</scope>
    <source>
        <tissue evidence="3">Muscle</tissue>
    </source>
</reference>
<dbReference type="CDD" id="cd22255">
    <property type="entry name" value="PBD_PPP1R3A"/>
    <property type="match status" value="1"/>
</dbReference>
<dbReference type="AlphaFoldDB" id="A0A9Q0XUT0"/>
<feature type="compositionally biased region" description="Polar residues" evidence="1">
    <location>
        <begin position="777"/>
        <end position="794"/>
    </location>
</feature>
<feature type="compositionally biased region" description="Basic and acidic residues" evidence="1">
    <location>
        <begin position="358"/>
        <end position="368"/>
    </location>
</feature>
<feature type="region of interest" description="Disordered" evidence="1">
    <location>
        <begin position="338"/>
        <end position="387"/>
    </location>
</feature>
<dbReference type="GO" id="GO:0005979">
    <property type="term" value="P:regulation of glycogen biosynthetic process"/>
    <property type="evidence" value="ECO:0007669"/>
    <property type="project" value="TreeGrafter"/>
</dbReference>
<feature type="domain" description="CBM21" evidence="2">
    <location>
        <begin position="124"/>
        <end position="232"/>
    </location>
</feature>
<feature type="compositionally biased region" description="Basic and acidic residues" evidence="1">
    <location>
        <begin position="796"/>
        <end position="809"/>
    </location>
</feature>
<dbReference type="GO" id="GO:2001069">
    <property type="term" value="F:glycogen binding"/>
    <property type="evidence" value="ECO:0007669"/>
    <property type="project" value="TreeGrafter"/>
</dbReference>
<dbReference type="Pfam" id="PF03370">
    <property type="entry name" value="CBM_21"/>
    <property type="match status" value="1"/>
</dbReference>
<evidence type="ECO:0000313" key="4">
    <source>
        <dbReference type="Proteomes" id="UP001142489"/>
    </source>
</evidence>
<dbReference type="Gene3D" id="2.60.40.2440">
    <property type="entry name" value="Carbohydrate binding type-21 domain"/>
    <property type="match status" value="1"/>
</dbReference>
<evidence type="ECO:0000313" key="3">
    <source>
        <dbReference type="EMBL" id="KAJ7329713.1"/>
    </source>
</evidence>
<feature type="compositionally biased region" description="Basic and acidic residues" evidence="1">
    <location>
        <begin position="303"/>
        <end position="316"/>
    </location>
</feature>
<feature type="region of interest" description="Disordered" evidence="1">
    <location>
        <begin position="740"/>
        <end position="809"/>
    </location>
</feature>
<accession>A0A9Q0XUT0</accession>
<dbReference type="PANTHER" id="PTHR12307">
    <property type="entry name" value="PROTEIN PHOSPHATASE 1 REGULATORY SUBUNIT"/>
    <property type="match status" value="1"/>
</dbReference>
<protein>
    <recommendedName>
        <fullName evidence="2">CBM21 domain-containing protein</fullName>
    </recommendedName>
</protein>
<feature type="region of interest" description="Disordered" evidence="1">
    <location>
        <begin position="303"/>
        <end position="324"/>
    </location>
</feature>
<comment type="caution">
    <text evidence="3">The sequence shown here is derived from an EMBL/GenBank/DDBJ whole genome shotgun (WGS) entry which is preliminary data.</text>
</comment>
<dbReference type="EMBL" id="JAPFRF010000006">
    <property type="protein sequence ID" value="KAJ7329713.1"/>
    <property type="molecule type" value="Genomic_DNA"/>
</dbReference>
<dbReference type="PROSITE" id="PS51159">
    <property type="entry name" value="CBM21"/>
    <property type="match status" value="1"/>
</dbReference>
<feature type="region of interest" description="Disordered" evidence="1">
    <location>
        <begin position="1"/>
        <end position="60"/>
    </location>
</feature>
<dbReference type="PANTHER" id="PTHR12307:SF2">
    <property type="entry name" value="PROTEIN PHOSPHATASE 1 REGULATORY SUBUNIT 3A"/>
    <property type="match status" value="1"/>
</dbReference>
<feature type="compositionally biased region" description="Polar residues" evidence="1">
    <location>
        <begin position="377"/>
        <end position="387"/>
    </location>
</feature>
<evidence type="ECO:0000256" key="1">
    <source>
        <dbReference type="SAM" id="MobiDB-lite"/>
    </source>
</evidence>
<keyword evidence="4" id="KW-1185">Reference proteome</keyword>
<dbReference type="InterPro" id="IPR005036">
    <property type="entry name" value="CBM21_dom"/>
</dbReference>
<gene>
    <name evidence="3" type="ORF">JRQ81_015887</name>
</gene>
<organism evidence="3 4">
    <name type="scientific">Phrynocephalus forsythii</name>
    <dbReference type="NCBI Taxonomy" id="171643"/>
    <lineage>
        <taxon>Eukaryota</taxon>
        <taxon>Metazoa</taxon>
        <taxon>Chordata</taxon>
        <taxon>Craniata</taxon>
        <taxon>Vertebrata</taxon>
        <taxon>Euteleostomi</taxon>
        <taxon>Lepidosauria</taxon>
        <taxon>Squamata</taxon>
        <taxon>Bifurcata</taxon>
        <taxon>Unidentata</taxon>
        <taxon>Episquamata</taxon>
        <taxon>Toxicofera</taxon>
        <taxon>Iguania</taxon>
        <taxon>Acrodonta</taxon>
        <taxon>Agamidae</taxon>
        <taxon>Agaminae</taxon>
        <taxon>Phrynocephalus</taxon>
    </lineage>
</organism>
<dbReference type="GO" id="GO:0008157">
    <property type="term" value="F:protein phosphatase 1 binding"/>
    <property type="evidence" value="ECO:0007669"/>
    <property type="project" value="TreeGrafter"/>
</dbReference>
<feature type="region of interest" description="Disordered" evidence="1">
    <location>
        <begin position="672"/>
        <end position="708"/>
    </location>
</feature>
<dbReference type="Proteomes" id="UP001142489">
    <property type="component" value="Unassembled WGS sequence"/>
</dbReference>
<name>A0A9Q0XUT0_9SAUR</name>
<dbReference type="InterPro" id="IPR050782">
    <property type="entry name" value="PP1_regulatory_subunit_3"/>
</dbReference>
<feature type="compositionally biased region" description="Polar residues" evidence="1">
    <location>
        <begin position="689"/>
        <end position="702"/>
    </location>
</feature>
<dbReference type="OrthoDB" id="1881at2759"/>
<proteinExistence type="predicted"/>